<reference evidence="2" key="1">
    <citation type="submission" date="2014-09" db="EMBL/GenBank/DDBJ databases">
        <authorList>
            <person name="Magalhaes I.L.F."/>
            <person name="Oliveira U."/>
            <person name="Santos F.R."/>
            <person name="Vidigal T.H.D.A."/>
            <person name="Brescovit A.D."/>
            <person name="Santos A.J."/>
        </authorList>
    </citation>
    <scope>NUCLEOTIDE SEQUENCE</scope>
    <source>
        <tissue evidence="2">Shoot tissue taken approximately 20 cm above the soil surface</tissue>
    </source>
</reference>
<protein>
    <submittedName>
        <fullName evidence="2">Uncharacterized protein</fullName>
    </submittedName>
</protein>
<organism evidence="2">
    <name type="scientific">Arundo donax</name>
    <name type="common">Giant reed</name>
    <name type="synonym">Donax arundinaceus</name>
    <dbReference type="NCBI Taxonomy" id="35708"/>
    <lineage>
        <taxon>Eukaryota</taxon>
        <taxon>Viridiplantae</taxon>
        <taxon>Streptophyta</taxon>
        <taxon>Embryophyta</taxon>
        <taxon>Tracheophyta</taxon>
        <taxon>Spermatophyta</taxon>
        <taxon>Magnoliopsida</taxon>
        <taxon>Liliopsida</taxon>
        <taxon>Poales</taxon>
        <taxon>Poaceae</taxon>
        <taxon>PACMAD clade</taxon>
        <taxon>Arundinoideae</taxon>
        <taxon>Arundineae</taxon>
        <taxon>Arundo</taxon>
    </lineage>
</organism>
<evidence type="ECO:0000313" key="2">
    <source>
        <dbReference type="EMBL" id="JAD47334.1"/>
    </source>
</evidence>
<accession>A0A0A9A6K4</accession>
<name>A0A0A9A6K4_ARUDO</name>
<proteinExistence type="predicted"/>
<feature type="region of interest" description="Disordered" evidence="1">
    <location>
        <begin position="1"/>
        <end position="100"/>
    </location>
</feature>
<reference evidence="2" key="2">
    <citation type="journal article" date="2015" name="Data Brief">
        <title>Shoot transcriptome of the giant reed, Arundo donax.</title>
        <authorList>
            <person name="Barrero R.A."/>
            <person name="Guerrero F.D."/>
            <person name="Moolhuijzen P."/>
            <person name="Goolsby J.A."/>
            <person name="Tidwell J."/>
            <person name="Bellgard S.E."/>
            <person name="Bellgard M.I."/>
        </authorList>
    </citation>
    <scope>NUCLEOTIDE SEQUENCE</scope>
    <source>
        <tissue evidence="2">Shoot tissue taken approximately 20 cm above the soil surface</tissue>
    </source>
</reference>
<dbReference type="EMBL" id="GBRH01250561">
    <property type="protein sequence ID" value="JAD47334.1"/>
    <property type="molecule type" value="Transcribed_RNA"/>
</dbReference>
<feature type="compositionally biased region" description="Basic and acidic residues" evidence="1">
    <location>
        <begin position="1"/>
        <end position="30"/>
    </location>
</feature>
<evidence type="ECO:0000256" key="1">
    <source>
        <dbReference type="SAM" id="MobiDB-lite"/>
    </source>
</evidence>
<dbReference type="AlphaFoldDB" id="A0A0A9A6K4"/>
<sequence>MRPDGGKTSGQRRERTDCCCLDRRTAERPSKGANGARPRWLREEGGGASLRRPPGLDSDGGGARPRWLWEEGGGAGLRRRPGLDSDGGSPSPKLLCGSAV</sequence>